<keyword evidence="3" id="KW-1185">Reference proteome</keyword>
<proteinExistence type="predicted"/>
<name>A0A371FA03_MUCPR</name>
<reference evidence="2" key="1">
    <citation type="submission" date="2018-05" db="EMBL/GenBank/DDBJ databases">
        <title>Draft genome of Mucuna pruriens seed.</title>
        <authorList>
            <person name="Nnadi N.E."/>
            <person name="Vos R."/>
            <person name="Hasami M.H."/>
            <person name="Devisetty U.K."/>
            <person name="Aguiy J.C."/>
        </authorList>
    </citation>
    <scope>NUCLEOTIDE SEQUENCE [LARGE SCALE GENOMIC DNA]</scope>
    <source>
        <strain evidence="2">JCA_2017</strain>
    </source>
</reference>
<evidence type="ECO:0000313" key="2">
    <source>
        <dbReference type="EMBL" id="RDX74963.1"/>
    </source>
</evidence>
<organism evidence="2 3">
    <name type="scientific">Mucuna pruriens</name>
    <name type="common">Velvet bean</name>
    <name type="synonym">Dolichos pruriens</name>
    <dbReference type="NCBI Taxonomy" id="157652"/>
    <lineage>
        <taxon>Eukaryota</taxon>
        <taxon>Viridiplantae</taxon>
        <taxon>Streptophyta</taxon>
        <taxon>Embryophyta</taxon>
        <taxon>Tracheophyta</taxon>
        <taxon>Spermatophyta</taxon>
        <taxon>Magnoliopsida</taxon>
        <taxon>eudicotyledons</taxon>
        <taxon>Gunneridae</taxon>
        <taxon>Pentapetalae</taxon>
        <taxon>rosids</taxon>
        <taxon>fabids</taxon>
        <taxon>Fabales</taxon>
        <taxon>Fabaceae</taxon>
        <taxon>Papilionoideae</taxon>
        <taxon>50 kb inversion clade</taxon>
        <taxon>NPAAA clade</taxon>
        <taxon>indigoferoid/millettioid clade</taxon>
        <taxon>Phaseoleae</taxon>
        <taxon>Mucuna</taxon>
    </lineage>
</organism>
<dbReference type="EMBL" id="QJKJ01009993">
    <property type="protein sequence ID" value="RDX74963.1"/>
    <property type="molecule type" value="Genomic_DNA"/>
</dbReference>
<protein>
    <submittedName>
        <fullName evidence="2">Uncharacterized protein</fullName>
    </submittedName>
</protein>
<dbReference type="Proteomes" id="UP000257109">
    <property type="component" value="Unassembled WGS sequence"/>
</dbReference>
<feature type="non-terminal residue" evidence="2">
    <location>
        <position position="1"/>
    </location>
</feature>
<gene>
    <name evidence="2" type="ORF">CR513_45213</name>
</gene>
<dbReference type="AlphaFoldDB" id="A0A371FA03"/>
<evidence type="ECO:0000256" key="1">
    <source>
        <dbReference type="SAM" id="MobiDB-lite"/>
    </source>
</evidence>
<sequence length="124" mass="13836">MRINLGLYLNQPVEVVLEILHSINFPFSVAILTVVVNSQVKVLIIEESLSGVLGDKRSHVLVKYSCQVYVMICYLFPWLIPIRLVLDLPQVPSSARTTPKLAPPPPLMAQKRSSPIDFLSSNLP</sequence>
<comment type="caution">
    <text evidence="2">The sequence shown here is derived from an EMBL/GenBank/DDBJ whole genome shotgun (WGS) entry which is preliminary data.</text>
</comment>
<feature type="region of interest" description="Disordered" evidence="1">
    <location>
        <begin position="93"/>
        <end position="124"/>
    </location>
</feature>
<evidence type="ECO:0000313" key="3">
    <source>
        <dbReference type="Proteomes" id="UP000257109"/>
    </source>
</evidence>
<accession>A0A371FA03</accession>